<dbReference type="NCBIfam" id="TIGR02595">
    <property type="entry name" value="PEP_CTERM"/>
    <property type="match status" value="1"/>
</dbReference>
<evidence type="ECO:0000313" key="3">
    <source>
        <dbReference type="Proteomes" id="UP000076023"/>
    </source>
</evidence>
<protein>
    <submittedName>
        <fullName evidence="2">PEP-CTERM protein-sorting domain-containing protein</fullName>
    </submittedName>
</protein>
<sequence>MGQVRTILLTLIMLAGIVFPAAGHASLLFYASSNNMVGTPSNILKVFNDGTSSVWNITWDRAFELYDPRGIAIDSAGNVYVNDSQYILKIDPSGNGTVFATKPSDSYGYGVTVDALGNVYSVGAVGFYYGIYKYDASGQLIDTWTLQGQSLSNLAIGHDGYIYSGDTFAGAVYRFDPADGSHTVYASVDSAGDVAFAPDGTLYVGSYKAVYQVADDVVSVALNRRVYQSYGLGVDADGTLYIGNNRSNWDNEILSHQPGSSTASYTIFADLTEEQTITGIAMVPEPSTVTLLVIAGAFVVFVARSRSRFKPRPWAE</sequence>
<evidence type="ECO:0000313" key="2">
    <source>
        <dbReference type="EMBL" id="GAT35488.1"/>
    </source>
</evidence>
<dbReference type="RefSeq" id="WP_153811558.1">
    <property type="nucleotide sequence ID" value="NZ_BDCO01000003.1"/>
</dbReference>
<comment type="caution">
    <text evidence="2">The sequence shown here is derived from an EMBL/GenBank/DDBJ whole genome shotgun (WGS) entry which is preliminary data.</text>
</comment>
<dbReference type="OrthoDB" id="5240929at2"/>
<dbReference type="SUPFAM" id="SSF101898">
    <property type="entry name" value="NHL repeat"/>
    <property type="match status" value="1"/>
</dbReference>
<feature type="transmembrane region" description="Helical" evidence="1">
    <location>
        <begin position="286"/>
        <end position="303"/>
    </location>
</feature>
<keyword evidence="3" id="KW-1185">Reference proteome</keyword>
<dbReference type="InParanoid" id="A0A146GGB6"/>
<name>A0A146GGB6_TERSA</name>
<dbReference type="EMBL" id="BDCO01000003">
    <property type="protein sequence ID" value="GAT35488.1"/>
    <property type="molecule type" value="Genomic_DNA"/>
</dbReference>
<dbReference type="Gene3D" id="2.120.10.30">
    <property type="entry name" value="TolB, C-terminal domain"/>
    <property type="match status" value="1"/>
</dbReference>
<dbReference type="InterPro" id="IPR013424">
    <property type="entry name" value="Ice-binding_C"/>
</dbReference>
<dbReference type="InterPro" id="IPR011042">
    <property type="entry name" value="6-blade_b-propeller_TolB-like"/>
</dbReference>
<keyword evidence="1" id="KW-0812">Transmembrane</keyword>
<evidence type="ECO:0000256" key="1">
    <source>
        <dbReference type="SAM" id="Phobius"/>
    </source>
</evidence>
<reference evidence="3" key="1">
    <citation type="journal article" date="2017" name="Genome Announc.">
        <title>Draft Genome Sequence of Terrimicrobium sacchariphilum NM-5T, a Facultative Anaerobic Soil Bacterium of the Class Spartobacteria.</title>
        <authorList>
            <person name="Qiu Y.L."/>
            <person name="Tourlousse D.M."/>
            <person name="Matsuura N."/>
            <person name="Ohashi A."/>
            <person name="Sekiguchi Y."/>
        </authorList>
    </citation>
    <scope>NUCLEOTIDE SEQUENCE [LARGE SCALE GENOMIC DNA]</scope>
    <source>
        <strain evidence="3">NM-5</strain>
    </source>
</reference>
<dbReference type="Proteomes" id="UP000076023">
    <property type="component" value="Unassembled WGS sequence"/>
</dbReference>
<organism evidence="2 3">
    <name type="scientific">Terrimicrobium sacchariphilum</name>
    <dbReference type="NCBI Taxonomy" id="690879"/>
    <lineage>
        <taxon>Bacteria</taxon>
        <taxon>Pseudomonadati</taxon>
        <taxon>Verrucomicrobiota</taxon>
        <taxon>Terrimicrobiia</taxon>
        <taxon>Terrimicrobiales</taxon>
        <taxon>Terrimicrobiaceae</taxon>
        <taxon>Terrimicrobium</taxon>
    </lineage>
</organism>
<keyword evidence="1" id="KW-1133">Transmembrane helix</keyword>
<proteinExistence type="predicted"/>
<gene>
    <name evidence="2" type="ORF">TSACC_3555</name>
</gene>
<dbReference type="AlphaFoldDB" id="A0A146GGB6"/>
<keyword evidence="1" id="KW-0472">Membrane</keyword>
<dbReference type="Gene3D" id="2.40.10.500">
    <property type="match status" value="1"/>
</dbReference>
<accession>A0A146GGB6</accession>